<gene>
    <name evidence="2" type="ordered locus">Plim_1008</name>
</gene>
<dbReference type="EMBL" id="CP001744">
    <property type="protein sequence ID" value="ADG66851.1"/>
    <property type="molecule type" value="Genomic_DNA"/>
</dbReference>
<evidence type="ECO:0000313" key="3">
    <source>
        <dbReference type="Proteomes" id="UP000002220"/>
    </source>
</evidence>
<evidence type="ECO:0000313" key="2">
    <source>
        <dbReference type="EMBL" id="ADG66851.1"/>
    </source>
</evidence>
<keyword evidence="1" id="KW-0812">Transmembrane</keyword>
<keyword evidence="1" id="KW-0472">Membrane</keyword>
<dbReference type="STRING" id="521674.Plim_1008"/>
<accession>D5ST83</accession>
<evidence type="ECO:0000256" key="1">
    <source>
        <dbReference type="SAM" id="Phobius"/>
    </source>
</evidence>
<organism evidence="2 3">
    <name type="scientific">Planctopirus limnophila (strain ATCC 43296 / DSM 3776 / IFAM 1008 / Mu 290)</name>
    <name type="common">Planctomyces limnophilus</name>
    <dbReference type="NCBI Taxonomy" id="521674"/>
    <lineage>
        <taxon>Bacteria</taxon>
        <taxon>Pseudomonadati</taxon>
        <taxon>Planctomycetota</taxon>
        <taxon>Planctomycetia</taxon>
        <taxon>Planctomycetales</taxon>
        <taxon>Planctomycetaceae</taxon>
        <taxon>Planctopirus</taxon>
    </lineage>
</organism>
<proteinExistence type="predicted"/>
<dbReference type="Proteomes" id="UP000002220">
    <property type="component" value="Chromosome"/>
</dbReference>
<sequence length="375" mass="42662">MKCFFCLVECDSTVKCVCEDREVSILLNIFRMVVVVVVAGFGVATPLIAQEAVSSYDANTRTLSIRTAANRRFQYVFNKGGAICGLYDVDLAPETNLVGDSFQGETTDRVIQWTYWNSRYLGSPHDSGDKDVRANVTMEGCFHGKFTCDALESPKTGHMGTLVFKSQITHWFYAELDRHGRPDFETTCRYEVLEDGSLKLERTVLRRPWELRDVVVRTWDGKQWDASASERTVLVADQLWRGSLTSYFENWIPLRRTALPYQRSARGTFTEDGYKFWKPQDLGGWAMAFGDKLAVAVVFGEKETDQSPHQTQMVFNKLDLAQHQLNILLPGIETDWPDHATLRQTLIFVVGEPTDVTSRADRLVDQVPFPKMEVK</sequence>
<keyword evidence="3" id="KW-1185">Reference proteome</keyword>
<dbReference type="KEGG" id="plm:Plim_1008"/>
<name>D5ST83_PLAL2</name>
<feature type="transmembrane region" description="Helical" evidence="1">
    <location>
        <begin position="29"/>
        <end position="49"/>
    </location>
</feature>
<dbReference type="AlphaFoldDB" id="D5ST83"/>
<dbReference type="HOGENOM" id="CLU_737431_0_0_0"/>
<reference evidence="2 3" key="1">
    <citation type="journal article" date="2010" name="Stand. Genomic Sci.">
        <title>Complete genome sequence of Planctomyces limnophilus type strain (Mu 290).</title>
        <authorList>
            <person name="Labutti K."/>
            <person name="Sikorski J."/>
            <person name="Schneider S."/>
            <person name="Nolan M."/>
            <person name="Lucas S."/>
            <person name="Glavina Del Rio T."/>
            <person name="Tice H."/>
            <person name="Cheng J.F."/>
            <person name="Goodwin L."/>
            <person name="Pitluck S."/>
            <person name="Liolios K."/>
            <person name="Ivanova N."/>
            <person name="Mavromatis K."/>
            <person name="Mikhailova N."/>
            <person name="Pati A."/>
            <person name="Chen A."/>
            <person name="Palaniappan K."/>
            <person name="Land M."/>
            <person name="Hauser L."/>
            <person name="Chang Y.J."/>
            <person name="Jeffries C.D."/>
            <person name="Tindall B.J."/>
            <person name="Rohde M."/>
            <person name="Goker M."/>
            <person name="Woyke T."/>
            <person name="Bristow J."/>
            <person name="Eisen J.A."/>
            <person name="Markowitz V."/>
            <person name="Hugenholtz P."/>
            <person name="Kyrpides N.C."/>
            <person name="Klenk H.P."/>
            <person name="Lapidus A."/>
        </authorList>
    </citation>
    <scope>NUCLEOTIDE SEQUENCE [LARGE SCALE GENOMIC DNA]</scope>
    <source>
        <strain evidence="3">ATCC 43296 / DSM 3776 / IFAM 1008 / 290</strain>
    </source>
</reference>
<keyword evidence="1" id="KW-1133">Transmembrane helix</keyword>
<protein>
    <submittedName>
        <fullName evidence="2">Uncharacterized protein</fullName>
    </submittedName>
</protein>